<dbReference type="RefSeq" id="WP_248412189.1">
    <property type="nucleotide sequence ID" value="NZ_JALPQF010000004.1"/>
</dbReference>
<proteinExistence type="predicted"/>
<feature type="transmembrane region" description="Helical" evidence="1">
    <location>
        <begin position="86"/>
        <end position="111"/>
    </location>
</feature>
<dbReference type="InterPro" id="IPR007492">
    <property type="entry name" value="LytTR_DNA-bd_dom"/>
</dbReference>
<reference evidence="3" key="1">
    <citation type="submission" date="2022-04" db="EMBL/GenBank/DDBJ databases">
        <authorList>
            <person name="Ren T."/>
        </authorList>
    </citation>
    <scope>NUCLEOTIDE SEQUENCE</scope>
    <source>
        <strain evidence="3">F63249</strain>
    </source>
</reference>
<sequence>MFPQLKHISNTKRSILIIGIVVLLAITFETFQQLYYIRRYELGDGITFFALLKTQAYRWIIWLMLSFILIGYIRTRVSRKKTTQSILKLIGLIISLVILNIFIIALSSALFSNHTFSITDLLSEYIPFFTYQKAPIYTLGYIAISMILYLYFENEKLQIEVQELSELKSTNSKLYKQLSAQVDEKSTILNIKIGNKRKIIPVAHISWIEADDYCVKVHTTNSKTYTMRSSLKALEEKLSANFLRVHRKAIVNMDLAKELHLANASNVILHDDTKIPVSKSNLKTVKDFLDQY</sequence>
<keyword evidence="1" id="KW-1133">Transmembrane helix</keyword>
<feature type="transmembrane region" description="Helical" evidence="1">
    <location>
        <begin position="15"/>
        <end position="36"/>
    </location>
</feature>
<evidence type="ECO:0000259" key="2">
    <source>
        <dbReference type="PROSITE" id="PS50930"/>
    </source>
</evidence>
<keyword evidence="1" id="KW-0472">Membrane</keyword>
<gene>
    <name evidence="3" type="ORF">MUY34_05000</name>
</gene>
<dbReference type="PANTHER" id="PTHR37299:SF1">
    <property type="entry name" value="STAGE 0 SPORULATION PROTEIN A HOMOLOG"/>
    <property type="match status" value="1"/>
</dbReference>
<dbReference type="PROSITE" id="PS50930">
    <property type="entry name" value="HTH_LYTTR"/>
    <property type="match status" value="1"/>
</dbReference>
<accession>A0ABT0H710</accession>
<feature type="transmembrane region" description="Helical" evidence="1">
    <location>
        <begin position="56"/>
        <end position="74"/>
    </location>
</feature>
<dbReference type="Gene3D" id="2.40.50.1020">
    <property type="entry name" value="LytTr DNA-binding domain"/>
    <property type="match status" value="1"/>
</dbReference>
<keyword evidence="1" id="KW-0812">Transmembrane</keyword>
<evidence type="ECO:0000256" key="1">
    <source>
        <dbReference type="SAM" id="Phobius"/>
    </source>
</evidence>
<evidence type="ECO:0000313" key="4">
    <source>
        <dbReference type="Proteomes" id="UP001203687"/>
    </source>
</evidence>
<dbReference type="PANTHER" id="PTHR37299">
    <property type="entry name" value="TRANSCRIPTIONAL REGULATOR-RELATED"/>
    <property type="match status" value="1"/>
</dbReference>
<dbReference type="EMBL" id="JALPQF010000004">
    <property type="protein sequence ID" value="MCK8479967.1"/>
    <property type="molecule type" value="Genomic_DNA"/>
</dbReference>
<name>A0ABT0H710_9FLAO</name>
<organism evidence="3 4">
    <name type="scientific">Psychroserpens algicola</name>
    <dbReference type="NCBI Taxonomy" id="1719034"/>
    <lineage>
        <taxon>Bacteria</taxon>
        <taxon>Pseudomonadati</taxon>
        <taxon>Bacteroidota</taxon>
        <taxon>Flavobacteriia</taxon>
        <taxon>Flavobacteriales</taxon>
        <taxon>Flavobacteriaceae</taxon>
        <taxon>Psychroserpens</taxon>
    </lineage>
</organism>
<keyword evidence="4" id="KW-1185">Reference proteome</keyword>
<feature type="domain" description="HTH LytTR-type" evidence="2">
    <location>
        <begin position="189"/>
        <end position="291"/>
    </location>
</feature>
<comment type="caution">
    <text evidence="3">The sequence shown here is derived from an EMBL/GenBank/DDBJ whole genome shotgun (WGS) entry which is preliminary data.</text>
</comment>
<protein>
    <submittedName>
        <fullName evidence="3">LytTR family transcriptional regulator</fullName>
    </submittedName>
</protein>
<dbReference type="Proteomes" id="UP001203687">
    <property type="component" value="Unassembled WGS sequence"/>
</dbReference>
<evidence type="ECO:0000313" key="3">
    <source>
        <dbReference type="EMBL" id="MCK8479967.1"/>
    </source>
</evidence>
<dbReference type="SMART" id="SM00850">
    <property type="entry name" value="LytTR"/>
    <property type="match status" value="1"/>
</dbReference>
<feature type="transmembrane region" description="Helical" evidence="1">
    <location>
        <begin position="134"/>
        <end position="152"/>
    </location>
</feature>
<dbReference type="InterPro" id="IPR046947">
    <property type="entry name" value="LytR-like"/>
</dbReference>
<dbReference type="Pfam" id="PF04397">
    <property type="entry name" value="LytTR"/>
    <property type="match status" value="1"/>
</dbReference>